<organism evidence="1 2">
    <name type="scientific">Rhizobium miluonense</name>
    <dbReference type="NCBI Taxonomy" id="411945"/>
    <lineage>
        <taxon>Bacteria</taxon>
        <taxon>Pseudomonadati</taxon>
        <taxon>Pseudomonadota</taxon>
        <taxon>Alphaproteobacteria</taxon>
        <taxon>Hyphomicrobiales</taxon>
        <taxon>Rhizobiaceae</taxon>
        <taxon>Rhizobium/Agrobacterium group</taxon>
        <taxon>Rhizobium</taxon>
    </lineage>
</organism>
<gene>
    <name evidence="1" type="ORF">GA0061102_102918</name>
</gene>
<dbReference type="EMBL" id="FMAH01000029">
    <property type="protein sequence ID" value="SCB38876.1"/>
    <property type="molecule type" value="Genomic_DNA"/>
</dbReference>
<accession>A0A1C3WG74</accession>
<dbReference type="RefSeq" id="WP_092852911.1">
    <property type="nucleotide sequence ID" value="NZ_FMAH01000029.1"/>
</dbReference>
<keyword evidence="2" id="KW-1185">Reference proteome</keyword>
<sequence length="185" mass="20862">MRDVSIRARMVSSAFWLVTWTLPAIAFHASPIYSAEHKMELAQNDIVIVFLDPDSFPKAPSKTAASQSPKTSHRKSYFTVECRENFEEVEGRGGPKHRFSATRKYTIDTKQHVWNEPGGELKKLKVEGDELVLVDHGSAPKKHYHEALNRATGKYLLYSNHMNVVLVGHGACDKVDLVPFTLDKL</sequence>
<reference evidence="2" key="1">
    <citation type="submission" date="2016-08" db="EMBL/GenBank/DDBJ databases">
        <authorList>
            <person name="Varghese N."/>
            <person name="Submissions Spin"/>
        </authorList>
    </citation>
    <scope>NUCLEOTIDE SEQUENCE [LARGE SCALE GENOMIC DNA]</scope>
    <source>
        <strain evidence="2">HAMBI 2971</strain>
    </source>
</reference>
<protein>
    <submittedName>
        <fullName evidence="1">Uncharacterized protein</fullName>
    </submittedName>
</protein>
<evidence type="ECO:0000313" key="1">
    <source>
        <dbReference type="EMBL" id="SCB38876.1"/>
    </source>
</evidence>
<proteinExistence type="predicted"/>
<dbReference type="OrthoDB" id="9823402at2"/>
<dbReference type="Proteomes" id="UP000199435">
    <property type="component" value="Unassembled WGS sequence"/>
</dbReference>
<name>A0A1C3WG74_9HYPH</name>
<dbReference type="AlphaFoldDB" id="A0A1C3WG74"/>
<evidence type="ECO:0000313" key="2">
    <source>
        <dbReference type="Proteomes" id="UP000199435"/>
    </source>
</evidence>